<dbReference type="AlphaFoldDB" id="A0A6C0ASM8"/>
<protein>
    <submittedName>
        <fullName evidence="1">Uncharacterized protein</fullName>
    </submittedName>
</protein>
<evidence type="ECO:0000313" key="1">
    <source>
        <dbReference type="EMBL" id="QHS82301.1"/>
    </source>
</evidence>
<accession>A0A6C0ASM8</accession>
<name>A0A6C0ASM8_9ZZZZ</name>
<dbReference type="EMBL" id="MN740764">
    <property type="protein sequence ID" value="QHS82301.1"/>
    <property type="molecule type" value="Genomic_DNA"/>
</dbReference>
<organism evidence="1">
    <name type="scientific">viral metagenome</name>
    <dbReference type="NCBI Taxonomy" id="1070528"/>
    <lineage>
        <taxon>unclassified sequences</taxon>
        <taxon>metagenomes</taxon>
        <taxon>organismal metagenomes</taxon>
    </lineage>
</organism>
<reference evidence="1" key="1">
    <citation type="journal article" date="2020" name="Nature">
        <title>Giant virus diversity and host interactions through global metagenomics.</title>
        <authorList>
            <person name="Schulz F."/>
            <person name="Roux S."/>
            <person name="Paez-Espino D."/>
            <person name="Jungbluth S."/>
            <person name="Walsh D.A."/>
            <person name="Denef V.J."/>
            <person name="McMahon K.D."/>
            <person name="Konstantinidis K.T."/>
            <person name="Eloe-Fadrosh E.A."/>
            <person name="Kyrpides N.C."/>
            <person name="Woyke T."/>
        </authorList>
    </citation>
    <scope>NUCLEOTIDE SEQUENCE</scope>
    <source>
        <strain evidence="1">GVMAG-S-1101165-79</strain>
    </source>
</reference>
<sequence>MFQTLFELGKTCALGFLLNEYIKRHYPDDYENFVVTASFKFFYFYSQTEIFIKQTTKYITEKYPTLILVIDDLKKFARCNQKNHCDIEFIKNSRVVKKVIKNQCLTLSDLANIDYDFLIYKDRSTLPNNIKIIRNLPNNKEDLKSLLENNAIYEYEKSNIKFILVEIIYQGKTYKLDLSNNKVNFYIKDNIFNYSFFLYYLRYYHEEYNILMLTMFNNIDIASLPIEITLKLIDQNVNSFYMDLNNDSDYLVIQKDDYIIEDKSNNKK</sequence>
<proteinExistence type="predicted"/>